<protein>
    <submittedName>
        <fullName evidence="2">Integration host factor, actinobacterial type</fullName>
    </submittedName>
</protein>
<evidence type="ECO:0000259" key="1">
    <source>
        <dbReference type="Pfam" id="PF22525"/>
    </source>
</evidence>
<feature type="domain" description="Integration host factor-like helix-two turn-helix" evidence="1">
    <location>
        <begin position="33"/>
        <end position="101"/>
    </location>
</feature>
<reference evidence="2 3" key="1">
    <citation type="submission" date="2024-09" db="EMBL/GenBank/DDBJ databases">
        <authorList>
            <person name="Sun Q."/>
            <person name="Mori K."/>
        </authorList>
    </citation>
    <scope>NUCLEOTIDE SEQUENCE [LARGE SCALE GENOMIC DNA]</scope>
    <source>
        <strain evidence="2 3">JCM 15389</strain>
    </source>
</reference>
<dbReference type="InterPro" id="IPR010979">
    <property type="entry name" value="Ribosomal_uS13-like_H2TH"/>
</dbReference>
<proteinExistence type="predicted"/>
<name>A0ABV6C8B5_9ACTN</name>
<keyword evidence="3" id="KW-1185">Reference proteome</keyword>
<dbReference type="EMBL" id="JBHLYQ010000250">
    <property type="protein sequence ID" value="MFC0083081.1"/>
    <property type="molecule type" value="Genomic_DNA"/>
</dbReference>
<dbReference type="Pfam" id="PF22525">
    <property type="entry name" value="H2TH_5"/>
    <property type="match status" value="1"/>
</dbReference>
<dbReference type="Proteomes" id="UP001589788">
    <property type="component" value="Unassembled WGS sequence"/>
</dbReference>
<organism evidence="2 3">
    <name type="scientific">Aciditerrimonas ferrireducens</name>
    <dbReference type="NCBI Taxonomy" id="667306"/>
    <lineage>
        <taxon>Bacteria</taxon>
        <taxon>Bacillati</taxon>
        <taxon>Actinomycetota</taxon>
        <taxon>Acidimicrobiia</taxon>
        <taxon>Acidimicrobiales</taxon>
        <taxon>Acidimicrobiaceae</taxon>
        <taxon>Aciditerrimonas</taxon>
    </lineage>
</organism>
<dbReference type="RefSeq" id="WP_248107769.1">
    <property type="nucleotide sequence ID" value="NZ_JAKHEX010000011.1"/>
</dbReference>
<comment type="caution">
    <text evidence="2">The sequence shown here is derived from an EMBL/GenBank/DDBJ whole genome shotgun (WGS) entry which is preliminary data.</text>
</comment>
<sequence>MPQPPALTAEQRQAALDKAAKVRRERAEVKEKLKMGTISLADLLARADSDETVGKMKVLSVLESLPGLGKVKARRLMEAAGISETRRLQGLGANQRKALLDATSKS</sequence>
<dbReference type="Gene3D" id="1.10.8.50">
    <property type="match status" value="1"/>
</dbReference>
<evidence type="ECO:0000313" key="2">
    <source>
        <dbReference type="EMBL" id="MFC0083081.1"/>
    </source>
</evidence>
<evidence type="ECO:0000313" key="3">
    <source>
        <dbReference type="Proteomes" id="UP001589788"/>
    </source>
</evidence>
<dbReference type="NCBIfam" id="NF041260">
    <property type="entry name" value="actino_IHF"/>
    <property type="match status" value="1"/>
</dbReference>
<dbReference type="SUPFAM" id="SSF46946">
    <property type="entry name" value="S13-like H2TH domain"/>
    <property type="match status" value="1"/>
</dbReference>
<gene>
    <name evidence="2" type="primary">mihF</name>
    <name evidence="2" type="ORF">ACFFRE_13180</name>
</gene>
<dbReference type="InterPro" id="IPR055201">
    <property type="entry name" value="IHF-like_H2TH"/>
</dbReference>
<dbReference type="InterPro" id="IPR047806">
    <property type="entry name" value="IHF_actinobact"/>
</dbReference>
<accession>A0ABV6C8B5</accession>